<reference evidence="2 3" key="1">
    <citation type="submission" date="2018-06" db="EMBL/GenBank/DDBJ databases">
        <authorList>
            <consortium name="Pathogen Informatics"/>
            <person name="Doyle S."/>
        </authorList>
    </citation>
    <scope>NUCLEOTIDE SEQUENCE [LARGE SCALE GENOMIC DNA]</scope>
    <source>
        <strain evidence="2 3">NCTC11842</strain>
    </source>
</reference>
<dbReference type="Proteomes" id="UP000250443">
    <property type="component" value="Unassembled WGS sequence"/>
</dbReference>
<dbReference type="AlphaFoldDB" id="A0A2X2BZP0"/>
<evidence type="ECO:0000313" key="1">
    <source>
        <dbReference type="EMBL" id="SPZ00141.1"/>
    </source>
</evidence>
<evidence type="ECO:0000313" key="2">
    <source>
        <dbReference type="EMBL" id="SPZ00348.1"/>
    </source>
</evidence>
<proteinExistence type="predicted"/>
<gene>
    <name evidence="1" type="ORF">NCTC11842_00286</name>
    <name evidence="2" type="ORF">NCTC11842_00497</name>
</gene>
<name>A0A2X2BZP0_PSELU</name>
<dbReference type="EMBL" id="UAUF01000002">
    <property type="protein sequence ID" value="SPZ00141.1"/>
    <property type="molecule type" value="Genomic_DNA"/>
</dbReference>
<organism evidence="2 3">
    <name type="scientific">Pseudomonas luteola</name>
    <dbReference type="NCBI Taxonomy" id="47886"/>
    <lineage>
        <taxon>Bacteria</taxon>
        <taxon>Pseudomonadati</taxon>
        <taxon>Pseudomonadota</taxon>
        <taxon>Gammaproteobacteria</taxon>
        <taxon>Pseudomonadales</taxon>
        <taxon>Pseudomonadaceae</taxon>
        <taxon>Pseudomonas</taxon>
    </lineage>
</organism>
<sequence length="96" mass="11008">MPLRRRIERLVQVFNNTYEIQAHPVSDDETLLCIKTRSGETLLTRNLKPSHIANSALLDLIIADCEREIRQHETAQDLAAVKAEIRNTLKDSNKQD</sequence>
<dbReference type="EMBL" id="UAUF01000002">
    <property type="protein sequence ID" value="SPZ00348.1"/>
    <property type="molecule type" value="Genomic_DNA"/>
</dbReference>
<protein>
    <submittedName>
        <fullName evidence="2">Uncharacterized protein</fullName>
    </submittedName>
</protein>
<accession>A0A2X2BZP0</accession>
<evidence type="ECO:0000313" key="3">
    <source>
        <dbReference type="Proteomes" id="UP000250443"/>
    </source>
</evidence>